<dbReference type="InterPro" id="IPR020568">
    <property type="entry name" value="Ribosomal_Su5_D2-typ_SF"/>
</dbReference>
<dbReference type="SUPFAM" id="SSF54211">
    <property type="entry name" value="Ribosomal protein S5 domain 2-like"/>
    <property type="match status" value="1"/>
</dbReference>
<dbReference type="Gene3D" id="3.30.70.890">
    <property type="entry name" value="GHMP kinase, C-terminal domain"/>
    <property type="match status" value="1"/>
</dbReference>
<feature type="binding site" evidence="9">
    <location>
        <begin position="96"/>
        <end position="106"/>
    </location>
    <ligand>
        <name>ATP</name>
        <dbReference type="ChEBI" id="CHEBI:30616"/>
    </ligand>
</feature>
<dbReference type="EMBL" id="CP017675">
    <property type="protein sequence ID" value="APB32862.1"/>
    <property type="molecule type" value="Genomic_DNA"/>
</dbReference>
<dbReference type="GO" id="GO:0019288">
    <property type="term" value="P:isopentenyl diphosphate biosynthetic process, methylerythritol 4-phosphate pathway"/>
    <property type="evidence" value="ECO:0007669"/>
    <property type="project" value="UniProtKB-UniRule"/>
</dbReference>
<dbReference type="EC" id="2.7.1.148" evidence="2 9"/>
<gene>
    <name evidence="9 12" type="primary">ispE</name>
    <name evidence="12" type="ORF">GlitD10_0548</name>
</gene>
<dbReference type="GO" id="GO:0005524">
    <property type="term" value="F:ATP binding"/>
    <property type="evidence" value="ECO:0007669"/>
    <property type="project" value="UniProtKB-UniRule"/>
</dbReference>
<dbReference type="Pfam" id="PF08544">
    <property type="entry name" value="GHMP_kinases_C"/>
    <property type="match status" value="1"/>
</dbReference>
<keyword evidence="5 9" id="KW-0547">Nucleotide-binding</keyword>
<evidence type="ECO:0000256" key="4">
    <source>
        <dbReference type="ARBA" id="ARBA00022679"/>
    </source>
</evidence>
<comment type="function">
    <text evidence="9">Catalyzes the phosphorylation of the position 2 hydroxy group of 4-diphosphocytidyl-2C-methyl-D-erythritol.</text>
</comment>
<dbReference type="KEGG" id="glt:GlitD10_0548"/>
<evidence type="ECO:0000256" key="6">
    <source>
        <dbReference type="ARBA" id="ARBA00022777"/>
    </source>
</evidence>
<dbReference type="InterPro" id="IPR004424">
    <property type="entry name" value="IspE"/>
</dbReference>
<organism evidence="12 13">
    <name type="scientific">Gloeomargarita lithophora Alchichica-D10</name>
    <dbReference type="NCBI Taxonomy" id="1188229"/>
    <lineage>
        <taxon>Bacteria</taxon>
        <taxon>Bacillati</taxon>
        <taxon>Cyanobacteriota</taxon>
        <taxon>Cyanophyceae</taxon>
        <taxon>Gloeomargaritales</taxon>
        <taxon>Gloeomargaritaceae</taxon>
        <taxon>Gloeomargarita</taxon>
    </lineage>
</organism>
<protein>
    <recommendedName>
        <fullName evidence="3 9">4-diphosphocytidyl-2-C-methyl-D-erythritol kinase</fullName>
        <shortName evidence="9">CMK</shortName>
        <ecNumber evidence="2 9">2.7.1.148</ecNumber>
    </recommendedName>
    <alternativeName>
        <fullName evidence="8 9">4-(cytidine-5'-diphospho)-2-C-methyl-D-erythritol kinase</fullName>
    </alternativeName>
</protein>
<evidence type="ECO:0000259" key="10">
    <source>
        <dbReference type="Pfam" id="PF00288"/>
    </source>
</evidence>
<dbReference type="InterPro" id="IPR013750">
    <property type="entry name" value="GHMP_kinase_C_dom"/>
</dbReference>
<dbReference type="Proteomes" id="UP000180235">
    <property type="component" value="Chromosome"/>
</dbReference>
<dbReference type="PANTHER" id="PTHR43527">
    <property type="entry name" value="4-DIPHOSPHOCYTIDYL-2-C-METHYL-D-ERYTHRITOL KINASE, CHLOROPLASTIC"/>
    <property type="match status" value="1"/>
</dbReference>
<evidence type="ECO:0000313" key="13">
    <source>
        <dbReference type="Proteomes" id="UP000180235"/>
    </source>
</evidence>
<keyword evidence="13" id="KW-1185">Reference proteome</keyword>
<name>A0A1J0AAA3_9CYAN</name>
<dbReference type="UniPathway" id="UPA00056">
    <property type="reaction ID" value="UER00094"/>
</dbReference>
<keyword evidence="6 9" id="KW-0418">Kinase</keyword>
<dbReference type="PANTHER" id="PTHR43527:SF2">
    <property type="entry name" value="4-DIPHOSPHOCYTIDYL-2-C-METHYL-D-ERYTHRITOL KINASE, CHLOROPLASTIC"/>
    <property type="match status" value="1"/>
</dbReference>
<proteinExistence type="inferred from homology"/>
<evidence type="ECO:0000259" key="11">
    <source>
        <dbReference type="Pfam" id="PF08544"/>
    </source>
</evidence>
<dbReference type="InterPro" id="IPR006204">
    <property type="entry name" value="GHMP_kinase_N_dom"/>
</dbReference>
<feature type="domain" description="GHMP kinase N-terminal" evidence="10">
    <location>
        <begin position="67"/>
        <end position="146"/>
    </location>
</feature>
<dbReference type="InterPro" id="IPR014721">
    <property type="entry name" value="Ribsml_uS5_D2-typ_fold_subgr"/>
</dbReference>
<comment type="catalytic activity">
    <reaction evidence="9">
        <text>4-CDP-2-C-methyl-D-erythritol + ATP = 4-CDP-2-C-methyl-D-erythritol 2-phosphate + ADP + H(+)</text>
        <dbReference type="Rhea" id="RHEA:18437"/>
        <dbReference type="ChEBI" id="CHEBI:15378"/>
        <dbReference type="ChEBI" id="CHEBI:30616"/>
        <dbReference type="ChEBI" id="CHEBI:57823"/>
        <dbReference type="ChEBI" id="CHEBI:57919"/>
        <dbReference type="ChEBI" id="CHEBI:456216"/>
        <dbReference type="EC" id="2.7.1.148"/>
    </reaction>
</comment>
<comment type="similarity">
    <text evidence="1 9">Belongs to the GHMP kinase family. IspE subfamily.</text>
</comment>
<reference evidence="12 13" key="1">
    <citation type="submission" date="2016-10" db="EMBL/GenBank/DDBJ databases">
        <title>Description of Gloeomargarita lithophora gen. nov., sp. nov., a thylakoid-bearing basal-branching cyanobacterium with intracellular carbonates, and proposal for Gloeomargaritales ord. nov.</title>
        <authorList>
            <person name="Moreira D."/>
            <person name="Tavera R."/>
            <person name="Benzerara K."/>
            <person name="Skouri-Panet F."/>
            <person name="Couradeau E."/>
            <person name="Gerard E."/>
            <person name="Loussert C."/>
            <person name="Novelo E."/>
            <person name="Zivanovic Y."/>
            <person name="Lopez-Garcia P."/>
        </authorList>
    </citation>
    <scope>NUCLEOTIDE SEQUENCE [LARGE SCALE GENOMIC DNA]</scope>
    <source>
        <strain evidence="12 13">D10</strain>
    </source>
</reference>
<evidence type="ECO:0000256" key="3">
    <source>
        <dbReference type="ARBA" id="ARBA00017473"/>
    </source>
</evidence>
<dbReference type="SUPFAM" id="SSF55060">
    <property type="entry name" value="GHMP Kinase, C-terminal domain"/>
    <property type="match status" value="1"/>
</dbReference>
<feature type="active site" evidence="9">
    <location>
        <position position="11"/>
    </location>
</feature>
<dbReference type="Gene3D" id="3.30.230.10">
    <property type="match status" value="1"/>
</dbReference>
<evidence type="ECO:0000256" key="1">
    <source>
        <dbReference type="ARBA" id="ARBA00009684"/>
    </source>
</evidence>
<dbReference type="NCBIfam" id="TIGR00154">
    <property type="entry name" value="ispE"/>
    <property type="match status" value="1"/>
</dbReference>
<keyword evidence="4 9" id="KW-0808">Transferase</keyword>
<feature type="domain" description="GHMP kinase C-terminal" evidence="11">
    <location>
        <begin position="219"/>
        <end position="282"/>
    </location>
</feature>
<sequence length="301" mass="32406">MSQCTLAAAAKINLYLRILGPRGDGYHAVAMVLQSVNLRDMIHIATQPRKEMSITCDHPQVPTDTTNLALRAAHLLAEQFPKQATGLTIHIEKYIPVAAGLAGGSSNGAALLVGLNHLWNLGLTLAELQSYAARLGSDMPFCVQGGTALGTGRGELLEPLPPLTGGVVVLAKFANLSISTPWAYRTYGEQFSHTFALASVQESDHFVQVLARHILPEIATHLHNDFEKVVLPAHPEIERLKQGLLDSGAWGSLLSGSGPTVFALYPDLTLAKQAIAQLKIDYSGVDFWVAEFCPWGIEIVT</sequence>
<dbReference type="STRING" id="1188229.GlitD10_0548"/>
<evidence type="ECO:0000256" key="7">
    <source>
        <dbReference type="ARBA" id="ARBA00022840"/>
    </source>
</evidence>
<evidence type="ECO:0000256" key="2">
    <source>
        <dbReference type="ARBA" id="ARBA00012052"/>
    </source>
</evidence>
<dbReference type="AlphaFoldDB" id="A0A1J0AAA3"/>
<feature type="active site" evidence="9">
    <location>
        <position position="138"/>
    </location>
</feature>
<accession>A0A1J0AAA3</accession>
<dbReference type="InterPro" id="IPR036554">
    <property type="entry name" value="GHMP_kinase_C_sf"/>
</dbReference>
<dbReference type="HAMAP" id="MF_00061">
    <property type="entry name" value="IspE"/>
    <property type="match status" value="1"/>
</dbReference>
<keyword evidence="7 9" id="KW-0067">ATP-binding</keyword>
<dbReference type="GO" id="GO:0050515">
    <property type="term" value="F:4-(cytidine 5'-diphospho)-2-C-methyl-D-erythritol kinase activity"/>
    <property type="evidence" value="ECO:0007669"/>
    <property type="project" value="UniProtKB-UniRule"/>
</dbReference>
<dbReference type="RefSeq" id="WP_071453540.1">
    <property type="nucleotide sequence ID" value="NZ_CP017675.1"/>
</dbReference>
<comment type="pathway">
    <text evidence="9">Isoprenoid biosynthesis; isopentenyl diphosphate biosynthesis via DXP pathway; isopentenyl diphosphate from 1-deoxy-D-xylulose 5-phosphate: step 3/6.</text>
</comment>
<evidence type="ECO:0000256" key="8">
    <source>
        <dbReference type="ARBA" id="ARBA00032554"/>
    </source>
</evidence>
<dbReference type="OrthoDB" id="9809438at2"/>
<dbReference type="PIRSF" id="PIRSF010376">
    <property type="entry name" value="IspE"/>
    <property type="match status" value="1"/>
</dbReference>
<dbReference type="GO" id="GO:0016114">
    <property type="term" value="P:terpenoid biosynthetic process"/>
    <property type="evidence" value="ECO:0007669"/>
    <property type="project" value="UniProtKB-UniRule"/>
</dbReference>
<evidence type="ECO:0000256" key="5">
    <source>
        <dbReference type="ARBA" id="ARBA00022741"/>
    </source>
</evidence>
<keyword evidence="9" id="KW-0414">Isoprene biosynthesis</keyword>
<dbReference type="Pfam" id="PF00288">
    <property type="entry name" value="GHMP_kinases_N"/>
    <property type="match status" value="1"/>
</dbReference>
<evidence type="ECO:0000313" key="12">
    <source>
        <dbReference type="EMBL" id="APB32862.1"/>
    </source>
</evidence>
<evidence type="ECO:0000256" key="9">
    <source>
        <dbReference type="HAMAP-Rule" id="MF_00061"/>
    </source>
</evidence>